<dbReference type="SUPFAM" id="SSF52402">
    <property type="entry name" value="Adenine nucleotide alpha hydrolases-like"/>
    <property type="match status" value="1"/>
</dbReference>
<dbReference type="Gene3D" id="3.40.50.12370">
    <property type="match status" value="1"/>
</dbReference>
<comment type="caution">
    <text evidence="1">The sequence shown here is derived from an EMBL/GenBank/DDBJ whole genome shotgun (WGS) entry which is preliminary data.</text>
</comment>
<evidence type="ECO:0000313" key="1">
    <source>
        <dbReference type="EMBL" id="TGG83502.1"/>
    </source>
</evidence>
<reference evidence="1 2" key="1">
    <citation type="submission" date="2018-10" db="EMBL/GenBank/DDBJ databases">
        <title>Isolation of pseudouridimycin from Streptomyces albus DSM 40763.</title>
        <authorList>
            <person name="Rosenqvist P."/>
            <person name="Metsae-Ketelae M."/>
            <person name="Virta P."/>
        </authorList>
    </citation>
    <scope>NUCLEOTIDE SEQUENCE [LARGE SCALE GENOMIC DNA]</scope>
    <source>
        <strain evidence="1 2">DSM 40763</strain>
    </source>
</reference>
<dbReference type="AlphaFoldDB" id="A0A6C1C1Y0"/>
<dbReference type="GeneID" id="75183591"/>
<dbReference type="InterPro" id="IPR006016">
    <property type="entry name" value="UspA"/>
</dbReference>
<name>A0A6C1C1Y0_9ACTN</name>
<sequence length="185" mass="19799">MHDHGGTARPHPGDGPVGGTGRIVVGVHGTLAGFAALGAAAREARATGRPLVAVHAWEPPEGEAAYMLRPDRAWIEHWHGEARARLARAFDDVFGGDPAGVVAVERRIVRDRPWRALCEAAARGEDRLVIGTRGGRRRGSTTRRVLAHAVCPVLTVPVPRLPRRYRGSIRRATVEDFLPGGAATA</sequence>
<dbReference type="Pfam" id="PF00582">
    <property type="entry name" value="Usp"/>
    <property type="match status" value="1"/>
</dbReference>
<dbReference type="EMBL" id="RCIY01000055">
    <property type="protein sequence ID" value="TGG83502.1"/>
    <property type="molecule type" value="Genomic_DNA"/>
</dbReference>
<organism evidence="1 2">
    <name type="scientific">Streptomyces albus</name>
    <dbReference type="NCBI Taxonomy" id="1888"/>
    <lineage>
        <taxon>Bacteria</taxon>
        <taxon>Bacillati</taxon>
        <taxon>Actinomycetota</taxon>
        <taxon>Actinomycetes</taxon>
        <taxon>Kitasatosporales</taxon>
        <taxon>Streptomycetaceae</taxon>
        <taxon>Streptomyces</taxon>
    </lineage>
</organism>
<protein>
    <submittedName>
        <fullName evidence="1">Universal stress protein</fullName>
    </submittedName>
</protein>
<proteinExistence type="predicted"/>
<evidence type="ECO:0000313" key="2">
    <source>
        <dbReference type="Proteomes" id="UP000298111"/>
    </source>
</evidence>
<dbReference type="Proteomes" id="UP000298111">
    <property type="component" value="Unassembled WGS sequence"/>
</dbReference>
<gene>
    <name evidence="1" type="ORF">D8771_15970</name>
</gene>
<accession>A0A6C1C1Y0</accession>
<dbReference type="RefSeq" id="WP_016469056.1">
    <property type="nucleotide sequence ID" value="NZ_BBQG01000027.1"/>
</dbReference>